<dbReference type="eggNOG" id="ENOG502TBAK">
    <property type="taxonomic scope" value="Eukaryota"/>
</dbReference>
<organism evidence="2 3">
    <name type="scientific">Zymoseptoria tritici (strain CBS 115943 / IPO323)</name>
    <name type="common">Speckled leaf blotch fungus</name>
    <name type="synonym">Septoria tritici</name>
    <dbReference type="NCBI Taxonomy" id="336722"/>
    <lineage>
        <taxon>Eukaryota</taxon>
        <taxon>Fungi</taxon>
        <taxon>Dikarya</taxon>
        <taxon>Ascomycota</taxon>
        <taxon>Pezizomycotina</taxon>
        <taxon>Dothideomycetes</taxon>
        <taxon>Dothideomycetidae</taxon>
        <taxon>Mycosphaerellales</taxon>
        <taxon>Mycosphaerellaceae</taxon>
        <taxon>Zymoseptoria</taxon>
    </lineage>
</organism>
<feature type="compositionally biased region" description="Low complexity" evidence="1">
    <location>
        <begin position="95"/>
        <end position="111"/>
    </location>
</feature>
<feature type="region of interest" description="Disordered" evidence="1">
    <location>
        <begin position="50"/>
        <end position="124"/>
    </location>
</feature>
<dbReference type="HOGENOM" id="CLU_312206_0_0_1"/>
<keyword evidence="3" id="KW-1185">Reference proteome</keyword>
<name>F9XBE4_ZYMTI</name>
<dbReference type="Proteomes" id="UP000008062">
    <property type="component" value="Chromosome 5"/>
</dbReference>
<evidence type="ECO:0000256" key="1">
    <source>
        <dbReference type="SAM" id="MobiDB-lite"/>
    </source>
</evidence>
<dbReference type="AlphaFoldDB" id="F9XBE4"/>
<dbReference type="RefSeq" id="XP_003852543.1">
    <property type="nucleotide sequence ID" value="XM_003852495.1"/>
</dbReference>
<reference evidence="2 3" key="1">
    <citation type="journal article" date="2011" name="PLoS Genet.">
        <title>Finished genome of the fungal wheat pathogen Mycosphaerella graminicola reveals dispensome structure, chromosome plasticity, and stealth pathogenesis.</title>
        <authorList>
            <person name="Goodwin S.B."/>
            <person name="Ben M'barek S."/>
            <person name="Dhillon B."/>
            <person name="Wittenberg A.H.J."/>
            <person name="Crane C.F."/>
            <person name="Hane J.K."/>
            <person name="Foster A.J."/>
            <person name="Van der Lee T.A.J."/>
            <person name="Grimwood J."/>
            <person name="Aerts A."/>
            <person name="Antoniw J."/>
            <person name="Bailey A."/>
            <person name="Bluhm B."/>
            <person name="Bowler J."/>
            <person name="Bristow J."/>
            <person name="van der Burgt A."/>
            <person name="Canto-Canche B."/>
            <person name="Churchill A.C.L."/>
            <person name="Conde-Ferraez L."/>
            <person name="Cools H.J."/>
            <person name="Coutinho P.M."/>
            <person name="Csukai M."/>
            <person name="Dehal P."/>
            <person name="De Wit P."/>
            <person name="Donzelli B."/>
            <person name="van de Geest H.C."/>
            <person name="van Ham R.C.H.J."/>
            <person name="Hammond-Kosack K.E."/>
            <person name="Henrissat B."/>
            <person name="Kilian A."/>
            <person name="Kobayashi A.K."/>
            <person name="Koopmann E."/>
            <person name="Kourmpetis Y."/>
            <person name="Kuzniar A."/>
            <person name="Lindquist E."/>
            <person name="Lombard V."/>
            <person name="Maliepaard C."/>
            <person name="Martins N."/>
            <person name="Mehrabi R."/>
            <person name="Nap J.P.H."/>
            <person name="Ponomarenko A."/>
            <person name="Rudd J.J."/>
            <person name="Salamov A."/>
            <person name="Schmutz J."/>
            <person name="Schouten H.J."/>
            <person name="Shapiro H."/>
            <person name="Stergiopoulos I."/>
            <person name="Torriani S.F.F."/>
            <person name="Tu H."/>
            <person name="de Vries R.P."/>
            <person name="Waalwijk C."/>
            <person name="Ware S.B."/>
            <person name="Wiebenga A."/>
            <person name="Zwiers L.-H."/>
            <person name="Oliver R.P."/>
            <person name="Grigoriev I.V."/>
            <person name="Kema G.H.J."/>
        </authorList>
    </citation>
    <scope>NUCLEOTIDE SEQUENCE [LARGE SCALE GENOMIC DNA]</scope>
    <source>
        <strain evidence="3">CBS 115943 / IPO323</strain>
    </source>
</reference>
<dbReference type="GeneID" id="13394044"/>
<dbReference type="InterPro" id="IPR038883">
    <property type="entry name" value="AN11006-like"/>
</dbReference>
<accession>F9XBE4</accession>
<proteinExistence type="predicted"/>
<dbReference type="PANTHER" id="PTHR42085">
    <property type="entry name" value="F-BOX DOMAIN-CONTAINING PROTEIN"/>
    <property type="match status" value="1"/>
</dbReference>
<sequence length="940" mass="104557">MLAGPKSCHSDNLVANVMTSFQKIDIEHRAIAFAGQRYFNLLNSAMGRMIGNAPPRSSREDVTRSPTGIGRRLRSQNLRNLRSSIAHKDYAQQHSATATESTESTPESSITRQAPNPHPLGRRTSAQFTNTSTLLAHCRAPAQCLNIECHSGSAGPKPDQELEQAALQAGIVVTSISDPPKEVLLKSDYVAALYAGPPVFRFMELSPELRTRVYEELLILRDSFTCFPQILAASRQIKEEATNILYGDNLIDVRMLADGIYVHGEKCNEDRTDTKIIMTWPHWLRNVQFLRFNLELTFAGPRLTTMFAKAATKFAPAAADIVLHSLCSFLASEHKLRSFQVDISGRHTTSLMSALPSLLHSTHLLGELKELAFGGDLSGLGPGPRQITSVDEGTAAASTALAALSEHATSFVPFTRYDQVSTLLNVEAGSSRFQALERLPDHIKDQFKRKNLTALAKNTRQLALDLKIGAGNIDMLPELAKEDWARYFAIVDNFNRSYIELEAAEYEDARDTRDLLSLMPPSTFDASHPGTVMAKVGGQIAVCILPRCWIDPREFSMASRKTSRSYDHCTNAQLAEIAHEHSTTVPSPSVPPKTLLVKCDYLEAPKTTDETSSFPFMELSPELRNGVYKQLLTFEDSRTCFPQILATSKQVNREGSGILYGDNVIEIHMISDGICVHGELISTAARNDFTGMFDECLWPRWLRRVQIVQFSLHHDLGTDVTVFGPESEDGFFDEDVDAVLKSLCSHLAPRHSLRSFRLNIRGNNTDQLLRVTPHMLHSTRLLGRLEGIQFQGDISSHDLGLQRQKSMVEAVADVWTRLKALAEFTASDKASAWSSYYLTRKISVEHWALEQCHTLDTLPEARRVQHMVGSVLRLGERVQDLAVRLNRDLMVDGRRALPDPLKYASYSACLNELVVACIGLEAAEYQAARDELERSPDLAS</sequence>
<evidence type="ECO:0000313" key="3">
    <source>
        <dbReference type="Proteomes" id="UP000008062"/>
    </source>
</evidence>
<dbReference type="PANTHER" id="PTHR42085:SF4">
    <property type="entry name" value="F-BOX DOMAIN-CONTAINING PROTEIN"/>
    <property type="match status" value="1"/>
</dbReference>
<dbReference type="KEGG" id="ztr:MYCGRDRAFT_93359"/>
<feature type="compositionally biased region" description="Low complexity" evidence="1">
    <location>
        <begin position="75"/>
        <end position="84"/>
    </location>
</feature>
<protein>
    <submittedName>
        <fullName evidence="2">Uncharacterized protein</fullName>
    </submittedName>
</protein>
<dbReference type="OrthoDB" id="3640584at2759"/>
<gene>
    <name evidence="2" type="ORF">MYCGRDRAFT_93359</name>
</gene>
<dbReference type="InParanoid" id="F9XBE4"/>
<dbReference type="EMBL" id="CM001200">
    <property type="protein sequence ID" value="EGP87519.1"/>
    <property type="molecule type" value="Genomic_DNA"/>
</dbReference>
<evidence type="ECO:0000313" key="2">
    <source>
        <dbReference type="EMBL" id="EGP87519.1"/>
    </source>
</evidence>